<dbReference type="PANTHER" id="PTHR43335:SF2">
    <property type="entry name" value="ABC TRANSPORTER, ATP-BINDING PROTEIN"/>
    <property type="match status" value="1"/>
</dbReference>
<evidence type="ECO:0000256" key="3">
    <source>
        <dbReference type="ARBA" id="ARBA00022741"/>
    </source>
</evidence>
<dbReference type="OrthoDB" id="9775135at2"/>
<dbReference type="PANTHER" id="PTHR43335">
    <property type="entry name" value="ABC TRANSPORTER, ATP-BINDING PROTEIN"/>
    <property type="match status" value="1"/>
</dbReference>
<dbReference type="PROSITE" id="PS50893">
    <property type="entry name" value="ABC_TRANSPORTER_2"/>
    <property type="match status" value="1"/>
</dbReference>
<dbReference type="eggNOG" id="COG1131">
    <property type="taxonomic scope" value="Bacteria"/>
</dbReference>
<dbReference type="GO" id="GO:0016887">
    <property type="term" value="F:ATP hydrolysis activity"/>
    <property type="evidence" value="ECO:0007669"/>
    <property type="project" value="InterPro"/>
</dbReference>
<dbReference type="EMBL" id="ATAX01000016">
    <property type="protein sequence ID" value="EWM54265.1"/>
    <property type="molecule type" value="Genomic_DNA"/>
</dbReference>
<evidence type="ECO:0000313" key="7">
    <source>
        <dbReference type="Proteomes" id="UP000019365"/>
    </source>
</evidence>
<keyword evidence="7" id="KW-1185">Reference proteome</keyword>
<comment type="similarity">
    <text evidence="1">Belongs to the ABC transporter superfamily.</text>
</comment>
<evidence type="ECO:0000256" key="1">
    <source>
        <dbReference type="ARBA" id="ARBA00005417"/>
    </source>
</evidence>
<dbReference type="InterPro" id="IPR027417">
    <property type="entry name" value="P-loop_NTPase"/>
</dbReference>
<dbReference type="PROSITE" id="PS00211">
    <property type="entry name" value="ABC_TRANSPORTER_1"/>
    <property type="match status" value="1"/>
</dbReference>
<dbReference type="SUPFAM" id="SSF52540">
    <property type="entry name" value="P-loop containing nucleoside triphosphate hydrolases"/>
    <property type="match status" value="1"/>
</dbReference>
<keyword evidence="4 6" id="KW-0067">ATP-binding</keyword>
<dbReference type="SMART" id="SM00382">
    <property type="entry name" value="AAA"/>
    <property type="match status" value="1"/>
</dbReference>
<dbReference type="InterPro" id="IPR017871">
    <property type="entry name" value="ABC_transporter-like_CS"/>
</dbReference>
<dbReference type="Gene3D" id="3.40.50.300">
    <property type="entry name" value="P-loop containing nucleotide triphosphate hydrolases"/>
    <property type="match status" value="1"/>
</dbReference>
<dbReference type="PATRIC" id="fig|1341157.4.peg.928"/>
<evidence type="ECO:0000259" key="5">
    <source>
        <dbReference type="PROSITE" id="PS50893"/>
    </source>
</evidence>
<gene>
    <name evidence="6" type="ORF">RF007C_11690</name>
</gene>
<dbReference type="GO" id="GO:0005524">
    <property type="term" value="F:ATP binding"/>
    <property type="evidence" value="ECO:0007669"/>
    <property type="project" value="UniProtKB-KW"/>
</dbReference>
<dbReference type="Proteomes" id="UP000019365">
    <property type="component" value="Unassembled WGS sequence"/>
</dbReference>
<comment type="caution">
    <text evidence="6">The sequence shown here is derived from an EMBL/GenBank/DDBJ whole genome shotgun (WGS) entry which is preliminary data.</text>
</comment>
<evidence type="ECO:0000256" key="4">
    <source>
        <dbReference type="ARBA" id="ARBA00022840"/>
    </source>
</evidence>
<reference evidence="6 7" key="1">
    <citation type="journal article" date="2014" name="PLoS ONE">
        <title>Rumen cellulosomics: divergent fiber-degrading strategies revealed by comparative genome-wide analysis of six ruminococcal strains.</title>
        <authorList>
            <person name="Dassa B."/>
            <person name="Borovok I."/>
            <person name="Ruimy-Israeli V."/>
            <person name="Lamed R."/>
            <person name="Flint H.J."/>
            <person name="Duncan S.H."/>
            <person name="Henrissat B."/>
            <person name="Coutinho P."/>
            <person name="Morrison M."/>
            <person name="Mosoni P."/>
            <person name="Yeoman C.J."/>
            <person name="White B.A."/>
            <person name="Bayer E.A."/>
        </authorList>
    </citation>
    <scope>NUCLEOTIDE SEQUENCE [LARGE SCALE GENOMIC DNA]</scope>
    <source>
        <strain evidence="6 7">007c</strain>
    </source>
</reference>
<protein>
    <submittedName>
        <fullName evidence="6">ABC transporter ATP-binding protein</fullName>
    </submittedName>
</protein>
<dbReference type="CDD" id="cd03264">
    <property type="entry name" value="ABC_drug_resistance_like"/>
    <property type="match status" value="1"/>
</dbReference>
<evidence type="ECO:0000256" key="2">
    <source>
        <dbReference type="ARBA" id="ARBA00022448"/>
    </source>
</evidence>
<sequence>MSFLFGGDNMNNCIEIKNVNKFYGKKQALFDIDLTIEQGMFGLLGRNGAGKTTLMKTLAALHQKKSGEITVCGLPIEKAKDIRAITGYLPQEFSMYPNMKTDEALDYLGALSGVPANERKKKVTALLRRVNLIDHRHKKVKELSGGMKRRLGIAQALIHDPKVLIVDEPTAGLDPEERIRFRNLLCEVAEDRIVILSTHIVGDIEATCEQIAIMDEGKVLWRGTVSSLLENARGHIYTANVEKRFLPQIKREFIVTGMIAQSDYTTVRIVSDAEPDLPNVVLTEPDLEGAYMYCLHSSGCDISGGEE</sequence>
<dbReference type="InterPro" id="IPR003439">
    <property type="entry name" value="ABC_transporter-like_ATP-bd"/>
</dbReference>
<feature type="domain" description="ABC transporter" evidence="5">
    <location>
        <begin position="14"/>
        <end position="241"/>
    </location>
</feature>
<dbReference type="AlphaFoldDB" id="W7UZS7"/>
<accession>W7UZS7</accession>
<dbReference type="InterPro" id="IPR003593">
    <property type="entry name" value="AAA+_ATPase"/>
</dbReference>
<keyword evidence="3" id="KW-0547">Nucleotide-binding</keyword>
<name>W7UZS7_RUMFL</name>
<keyword evidence="2" id="KW-0813">Transport</keyword>
<dbReference type="Pfam" id="PF00005">
    <property type="entry name" value="ABC_tran"/>
    <property type="match status" value="1"/>
</dbReference>
<evidence type="ECO:0000313" key="6">
    <source>
        <dbReference type="EMBL" id="EWM54265.1"/>
    </source>
</evidence>
<proteinExistence type="inferred from homology"/>
<organism evidence="6 7">
    <name type="scientific">Ruminococcus flavefaciens 007c</name>
    <dbReference type="NCBI Taxonomy" id="1341157"/>
    <lineage>
        <taxon>Bacteria</taxon>
        <taxon>Bacillati</taxon>
        <taxon>Bacillota</taxon>
        <taxon>Clostridia</taxon>
        <taxon>Eubacteriales</taxon>
        <taxon>Oscillospiraceae</taxon>
        <taxon>Ruminococcus</taxon>
    </lineage>
</organism>